<organism evidence="9 10">
    <name type="scientific">Actinoplanes siamensis</name>
    <dbReference type="NCBI Taxonomy" id="1223317"/>
    <lineage>
        <taxon>Bacteria</taxon>
        <taxon>Bacillati</taxon>
        <taxon>Actinomycetota</taxon>
        <taxon>Actinomycetes</taxon>
        <taxon>Micromonosporales</taxon>
        <taxon>Micromonosporaceae</taxon>
        <taxon>Actinoplanes</taxon>
    </lineage>
</organism>
<keyword evidence="10" id="KW-1185">Reference proteome</keyword>
<dbReference type="GO" id="GO:0000156">
    <property type="term" value="F:phosphorelay response regulator activity"/>
    <property type="evidence" value="ECO:0007669"/>
    <property type="project" value="TreeGrafter"/>
</dbReference>
<dbReference type="PANTHER" id="PTHR48111:SF1">
    <property type="entry name" value="TWO-COMPONENT RESPONSE REGULATOR ORR33"/>
    <property type="match status" value="1"/>
</dbReference>
<evidence type="ECO:0000259" key="8">
    <source>
        <dbReference type="PROSITE" id="PS50110"/>
    </source>
</evidence>
<dbReference type="SUPFAM" id="SSF52172">
    <property type="entry name" value="CheY-like"/>
    <property type="match status" value="1"/>
</dbReference>
<dbReference type="PANTHER" id="PTHR48111">
    <property type="entry name" value="REGULATOR OF RPOS"/>
    <property type="match status" value="1"/>
</dbReference>
<dbReference type="Pfam" id="PF00072">
    <property type="entry name" value="Response_reg"/>
    <property type="match status" value="1"/>
</dbReference>
<keyword evidence="5" id="KW-0804">Transcription</keyword>
<dbReference type="GO" id="GO:0005829">
    <property type="term" value="C:cytosol"/>
    <property type="evidence" value="ECO:0007669"/>
    <property type="project" value="TreeGrafter"/>
</dbReference>
<comment type="caution">
    <text evidence="9">The sequence shown here is derived from an EMBL/GenBank/DDBJ whole genome shotgun (WGS) entry which is preliminary data.</text>
</comment>
<keyword evidence="2" id="KW-0902">Two-component regulatory system</keyword>
<dbReference type="Gene3D" id="3.40.50.2300">
    <property type="match status" value="1"/>
</dbReference>
<name>A0A919TKA5_9ACTN</name>
<dbReference type="SMART" id="SM00448">
    <property type="entry name" value="REC"/>
    <property type="match status" value="1"/>
</dbReference>
<evidence type="ECO:0000256" key="1">
    <source>
        <dbReference type="ARBA" id="ARBA00022553"/>
    </source>
</evidence>
<dbReference type="InterPro" id="IPR001789">
    <property type="entry name" value="Sig_transdc_resp-reg_receiver"/>
</dbReference>
<dbReference type="Proteomes" id="UP000629619">
    <property type="component" value="Unassembled WGS sequence"/>
</dbReference>
<sequence>MFTVLIADDEADHRELLAFALRRFGYQVVTAGDAGSAFDALAGGGIDAALIDVRMPGASGIDLCRRIRSDPTLESLPIMVVSADVHRERITAALHAGADDYLTKPFVRDELVARLGELLRRPGTGSCRSAAAARVALAAARQAVPPAPPTRHSAARHGTGVTPGAA</sequence>
<evidence type="ECO:0000256" key="3">
    <source>
        <dbReference type="ARBA" id="ARBA00023015"/>
    </source>
</evidence>
<proteinExistence type="predicted"/>
<feature type="domain" description="Response regulatory" evidence="8">
    <location>
        <begin position="3"/>
        <end position="119"/>
    </location>
</feature>
<dbReference type="GO" id="GO:0032993">
    <property type="term" value="C:protein-DNA complex"/>
    <property type="evidence" value="ECO:0007669"/>
    <property type="project" value="TreeGrafter"/>
</dbReference>
<feature type="modified residue" description="4-aspartylphosphate" evidence="6">
    <location>
        <position position="52"/>
    </location>
</feature>
<evidence type="ECO:0000256" key="7">
    <source>
        <dbReference type="SAM" id="MobiDB-lite"/>
    </source>
</evidence>
<accession>A0A919TKA5</accession>
<evidence type="ECO:0000256" key="2">
    <source>
        <dbReference type="ARBA" id="ARBA00023012"/>
    </source>
</evidence>
<dbReference type="GO" id="GO:0000976">
    <property type="term" value="F:transcription cis-regulatory region binding"/>
    <property type="evidence" value="ECO:0007669"/>
    <property type="project" value="TreeGrafter"/>
</dbReference>
<dbReference type="EMBL" id="BOMW01000026">
    <property type="protein sequence ID" value="GIF05392.1"/>
    <property type="molecule type" value="Genomic_DNA"/>
</dbReference>
<dbReference type="RefSeq" id="WP_203680064.1">
    <property type="nucleotide sequence ID" value="NZ_BOMW01000026.1"/>
</dbReference>
<reference evidence="9" key="1">
    <citation type="submission" date="2021-01" db="EMBL/GenBank/DDBJ databases">
        <title>Whole genome shotgun sequence of Actinoplanes siamensis NBRC 109076.</title>
        <authorList>
            <person name="Komaki H."/>
            <person name="Tamura T."/>
        </authorList>
    </citation>
    <scope>NUCLEOTIDE SEQUENCE</scope>
    <source>
        <strain evidence="9">NBRC 109076</strain>
    </source>
</reference>
<evidence type="ECO:0000256" key="5">
    <source>
        <dbReference type="ARBA" id="ARBA00023163"/>
    </source>
</evidence>
<keyword evidence="3" id="KW-0805">Transcription regulation</keyword>
<dbReference type="PROSITE" id="PS50110">
    <property type="entry name" value="RESPONSE_REGULATORY"/>
    <property type="match status" value="1"/>
</dbReference>
<dbReference type="InterPro" id="IPR039420">
    <property type="entry name" value="WalR-like"/>
</dbReference>
<dbReference type="AlphaFoldDB" id="A0A919TKA5"/>
<keyword evidence="4" id="KW-0238">DNA-binding</keyword>
<gene>
    <name evidence="9" type="ORF">Asi03nite_29300</name>
</gene>
<evidence type="ECO:0000313" key="9">
    <source>
        <dbReference type="EMBL" id="GIF05392.1"/>
    </source>
</evidence>
<evidence type="ECO:0000256" key="6">
    <source>
        <dbReference type="PROSITE-ProRule" id="PRU00169"/>
    </source>
</evidence>
<dbReference type="InterPro" id="IPR011006">
    <property type="entry name" value="CheY-like_superfamily"/>
</dbReference>
<protein>
    <recommendedName>
        <fullName evidence="8">Response regulatory domain-containing protein</fullName>
    </recommendedName>
</protein>
<keyword evidence="1 6" id="KW-0597">Phosphoprotein</keyword>
<feature type="region of interest" description="Disordered" evidence="7">
    <location>
        <begin position="143"/>
        <end position="166"/>
    </location>
</feature>
<dbReference type="GO" id="GO:0006355">
    <property type="term" value="P:regulation of DNA-templated transcription"/>
    <property type="evidence" value="ECO:0007669"/>
    <property type="project" value="TreeGrafter"/>
</dbReference>
<evidence type="ECO:0000256" key="4">
    <source>
        <dbReference type="ARBA" id="ARBA00023125"/>
    </source>
</evidence>
<evidence type="ECO:0000313" key="10">
    <source>
        <dbReference type="Proteomes" id="UP000629619"/>
    </source>
</evidence>